<dbReference type="SUPFAM" id="SSF52833">
    <property type="entry name" value="Thioredoxin-like"/>
    <property type="match status" value="1"/>
</dbReference>
<dbReference type="EMBL" id="PIUK01000099">
    <property type="protein sequence ID" value="MBY6276681.1"/>
    <property type="molecule type" value="Genomic_DNA"/>
</dbReference>
<gene>
    <name evidence="2" type="ORF">CWE10_10795</name>
</gene>
<evidence type="ECO:0000313" key="3">
    <source>
        <dbReference type="Proteomes" id="UP000732377"/>
    </source>
</evidence>
<dbReference type="PANTHER" id="PTHR13887">
    <property type="entry name" value="GLUTATHIONE S-TRANSFERASE KAPPA"/>
    <property type="match status" value="1"/>
</dbReference>
<accession>A0A953LHW9</accession>
<evidence type="ECO:0000313" key="2">
    <source>
        <dbReference type="EMBL" id="MBY6276681.1"/>
    </source>
</evidence>
<evidence type="ECO:0000259" key="1">
    <source>
        <dbReference type="Pfam" id="PF01323"/>
    </source>
</evidence>
<proteinExistence type="predicted"/>
<sequence length="209" mass="23339">MRMAIRLTVFSDFVCPFCYIGEGLVEKLRQEPDLGVEVTWMPFQLNPATPPEGLTLAEYFGGRMPPDRLAMMHAELKARAGAMGLPMDPPPFICNTRRAHELAEFARDRDRLDALVLPLFQAYFVQGRNLYEERVLGEAAEAAGLDPAEALAAVRAGRYADRVDERLALAGRYGIHSVPTFIVNERYKIVGAQPYEVLRDALRSIAQEG</sequence>
<dbReference type="GO" id="GO:0016491">
    <property type="term" value="F:oxidoreductase activity"/>
    <property type="evidence" value="ECO:0007669"/>
    <property type="project" value="InterPro"/>
</dbReference>
<comment type="caution">
    <text evidence="2">The sequence shown here is derived from an EMBL/GenBank/DDBJ whole genome shotgun (WGS) entry which is preliminary data.</text>
</comment>
<dbReference type="PANTHER" id="PTHR13887:SF41">
    <property type="entry name" value="THIOREDOXIN SUPERFAMILY PROTEIN"/>
    <property type="match status" value="1"/>
</dbReference>
<reference evidence="2" key="1">
    <citation type="submission" date="2017-11" db="EMBL/GenBank/DDBJ databases">
        <title>Three new genomes from thermophilic consortium.</title>
        <authorList>
            <person name="Quaggio R."/>
            <person name="Amgarten D."/>
            <person name="Setubal J.C."/>
        </authorList>
    </citation>
    <scope>NUCLEOTIDE SEQUENCE</scope>
    <source>
        <strain evidence="2">ZCTH01-B2</strain>
    </source>
</reference>
<dbReference type="AlphaFoldDB" id="A0A953LHW9"/>
<dbReference type="Pfam" id="PF01323">
    <property type="entry name" value="DSBA"/>
    <property type="match status" value="1"/>
</dbReference>
<dbReference type="CDD" id="cd03024">
    <property type="entry name" value="DsbA_FrnE"/>
    <property type="match status" value="1"/>
</dbReference>
<feature type="domain" description="DSBA-like thioredoxin" evidence="1">
    <location>
        <begin position="7"/>
        <end position="202"/>
    </location>
</feature>
<name>A0A953LHW9_SYMTR</name>
<dbReference type="Proteomes" id="UP000732377">
    <property type="component" value="Unassembled WGS sequence"/>
</dbReference>
<protein>
    <submittedName>
        <fullName evidence="2">Thioredoxin</fullName>
    </submittedName>
</protein>
<dbReference type="InterPro" id="IPR001853">
    <property type="entry name" value="DSBA-like_thioredoxin_dom"/>
</dbReference>
<dbReference type="InterPro" id="IPR036249">
    <property type="entry name" value="Thioredoxin-like_sf"/>
</dbReference>
<dbReference type="Gene3D" id="3.40.30.10">
    <property type="entry name" value="Glutaredoxin"/>
    <property type="match status" value="1"/>
</dbReference>
<organism evidence="2 3">
    <name type="scientific">Symbiobacterium thermophilum</name>
    <dbReference type="NCBI Taxonomy" id="2734"/>
    <lineage>
        <taxon>Bacteria</taxon>
        <taxon>Bacillati</taxon>
        <taxon>Bacillota</taxon>
        <taxon>Clostridia</taxon>
        <taxon>Eubacteriales</taxon>
        <taxon>Symbiobacteriaceae</taxon>
        <taxon>Symbiobacterium</taxon>
    </lineage>
</organism>